<protein>
    <recommendedName>
        <fullName evidence="3">KAP NTPase domain-containing protein</fullName>
    </recommendedName>
</protein>
<evidence type="ECO:0008006" key="3">
    <source>
        <dbReference type="Google" id="ProtNLM"/>
    </source>
</evidence>
<evidence type="ECO:0000313" key="1">
    <source>
        <dbReference type="EMBL" id="PWW71538.1"/>
    </source>
</evidence>
<dbReference type="Proteomes" id="UP000246991">
    <property type="component" value="Unassembled WGS sequence"/>
</dbReference>
<keyword evidence="2" id="KW-1185">Reference proteome</keyword>
<dbReference type="Gene3D" id="3.40.50.300">
    <property type="entry name" value="P-loop containing nucleotide triphosphate hydrolases"/>
    <property type="match status" value="1"/>
</dbReference>
<evidence type="ECO:0000313" key="2">
    <source>
        <dbReference type="Proteomes" id="UP000246991"/>
    </source>
</evidence>
<dbReference type="SUPFAM" id="SSF52540">
    <property type="entry name" value="P-loop containing nucleoside triphosphate hydrolases"/>
    <property type="match status" value="1"/>
</dbReference>
<dbReference type="EMBL" id="PYWC01000610">
    <property type="protein sequence ID" value="PWW71538.1"/>
    <property type="molecule type" value="Genomic_DNA"/>
</dbReference>
<organism evidence="1 2">
    <name type="scientific">Tuber magnatum</name>
    <name type="common">white Piedmont truffle</name>
    <dbReference type="NCBI Taxonomy" id="42249"/>
    <lineage>
        <taxon>Eukaryota</taxon>
        <taxon>Fungi</taxon>
        <taxon>Dikarya</taxon>
        <taxon>Ascomycota</taxon>
        <taxon>Pezizomycotina</taxon>
        <taxon>Pezizomycetes</taxon>
        <taxon>Pezizales</taxon>
        <taxon>Tuberaceae</taxon>
        <taxon>Tuber</taxon>
    </lineage>
</organism>
<accession>A0A317SBE8</accession>
<proteinExistence type="predicted"/>
<dbReference type="InterPro" id="IPR027417">
    <property type="entry name" value="P-loop_NTPase"/>
</dbReference>
<gene>
    <name evidence="1" type="ORF">C7212DRAFT_349017</name>
</gene>
<reference evidence="1 2" key="1">
    <citation type="submission" date="2018-03" db="EMBL/GenBank/DDBJ databases">
        <title>Genomes of Pezizomycetes fungi and the evolution of truffles.</title>
        <authorList>
            <person name="Murat C."/>
            <person name="Payen T."/>
            <person name="Noel B."/>
            <person name="Kuo A."/>
            <person name="Martin F.M."/>
        </authorList>
    </citation>
    <scope>NUCLEOTIDE SEQUENCE [LARGE SCALE GENOMIC DNA]</scope>
    <source>
        <strain evidence="1">091103-1</strain>
    </source>
</reference>
<dbReference type="AlphaFoldDB" id="A0A317SBE8"/>
<name>A0A317SBE8_9PEZI</name>
<comment type="caution">
    <text evidence="1">The sequence shown here is derived from an EMBL/GenBank/DDBJ whole genome shotgun (WGS) entry which is preliminary data.</text>
</comment>
<sequence length="587" mass="65657">MTANPDSEPTSTKLLRAEIERFLATDAPEVLSIRGKWGAGKTYAWNSFLMKAKDTEKIALKSYAYVSLFGIQSLDELKYAVFENTVNAKDIGFEPTIEGLKENAAAVLKRAGKHSIAGMLSYFKNVADAVKMVSFLSVTRQIICIDDIERKGKSLRTQDVLGLVSLLRERRKCKVVLILNDDELEEDDKKQLAKFQEKVIDSSLLFAPTAKDCAEIALPKATGPLAHLAKHCVALGLSNIRVIKKIERLVVQVEPLLTNYNSAILEQAIQTLTLFGWAHFGRTSDSDVSLLSYILKHHGNQWFGPPDPDKLSDEEKKWAALLDSYSFTNVDDLDLVLLDAVRNGFIDVERLQHDAEILDEKHKAAQSDKALNEAWRRIHDSFDDNEDEALDGLVTAYTENIQVVTPGNLEALMVLLKDLGHDDLAREGLTFFMQERKEEDRNFYDIENHPFRSQSPDPDMKKAFDERLATFKIDVVPADILKRIGEHQAWSSSDIAALSALSAADYKSLFKTLRGPAMRTAVRAALGFERISNRGGEYDSIINNARQALEEIAAESPLNKRRVRYLIGAPPAERQNVPNAGVNRDEG</sequence>